<feature type="domain" description="G-protein coupled receptors family 1 profile" evidence="9">
    <location>
        <begin position="42"/>
        <end position="215"/>
    </location>
</feature>
<organism evidence="10 11">
    <name type="scientific">Camelus dromedarius</name>
    <name type="common">Dromedary</name>
    <name type="synonym">Arabian camel</name>
    <dbReference type="NCBI Taxonomy" id="9838"/>
    <lineage>
        <taxon>Eukaryota</taxon>
        <taxon>Metazoa</taxon>
        <taxon>Chordata</taxon>
        <taxon>Craniata</taxon>
        <taxon>Vertebrata</taxon>
        <taxon>Euteleostomi</taxon>
        <taxon>Mammalia</taxon>
        <taxon>Eutheria</taxon>
        <taxon>Laurasiatheria</taxon>
        <taxon>Artiodactyla</taxon>
        <taxon>Tylopoda</taxon>
        <taxon>Camelidae</taxon>
        <taxon>Camelus</taxon>
    </lineage>
</organism>
<dbReference type="PROSITE" id="PS50262">
    <property type="entry name" value="G_PROTEIN_RECEP_F1_2"/>
    <property type="match status" value="1"/>
</dbReference>
<dbReference type="Proteomes" id="UP000299084">
    <property type="component" value="Unassembled WGS sequence"/>
</dbReference>
<sequence length="215" mass="23595">MLAFNNTASNWPTFSFIGIPGLEAAQWISIPFCLLYLIALVGNALLFILVRAEWNLHEPQFCFVAMLALTDLGLSLSTMPSVLAVFWFGVHHIGLDACLTQTFFIHTLFCIELGVLVAMAFDCLVAICAPLNYTRILTHYTVACLSVAVLIRGATLLAPLPFFLRTFPFCGAGILSHSYCYYPDMLNLACGDVTFSSAYGLVFDSAHLQQMLSSS</sequence>
<name>A0A5N4DN27_CAMDR</name>
<evidence type="ECO:0000256" key="7">
    <source>
        <dbReference type="ARBA" id="ARBA00023224"/>
    </source>
</evidence>
<dbReference type="InterPro" id="IPR000725">
    <property type="entry name" value="Olfact_rcpt"/>
</dbReference>
<dbReference type="InterPro" id="IPR017452">
    <property type="entry name" value="GPCR_Rhodpsn_7TM"/>
</dbReference>
<evidence type="ECO:0000259" key="9">
    <source>
        <dbReference type="PROSITE" id="PS50262"/>
    </source>
</evidence>
<comment type="caution">
    <text evidence="10">The sequence shown here is derived from an EMBL/GenBank/DDBJ whole genome shotgun (WGS) entry which is preliminary data.</text>
</comment>
<dbReference type="Gene3D" id="1.20.1070.10">
    <property type="entry name" value="Rhodopsin 7-helix transmembrane proteins"/>
    <property type="match status" value="1"/>
</dbReference>
<dbReference type="InterPro" id="IPR050402">
    <property type="entry name" value="OR51/52/56-like"/>
</dbReference>
<dbReference type="GO" id="GO:0004984">
    <property type="term" value="F:olfactory receptor activity"/>
    <property type="evidence" value="ECO:0007669"/>
    <property type="project" value="InterPro"/>
</dbReference>
<reference evidence="10 11" key="1">
    <citation type="journal article" date="2019" name="Mol. Ecol. Resour.">
        <title>Improving Illumina assemblies with Hi-C and long reads: an example with the North African dromedary.</title>
        <authorList>
            <person name="Elbers J.P."/>
            <person name="Rogers M.F."/>
            <person name="Perelman P.L."/>
            <person name="Proskuryakova A.A."/>
            <person name="Serdyukova N.A."/>
            <person name="Johnson W.E."/>
            <person name="Horin P."/>
            <person name="Corander J."/>
            <person name="Murphy D."/>
            <person name="Burger P.A."/>
        </authorList>
    </citation>
    <scope>NUCLEOTIDE SEQUENCE [LARGE SCALE GENOMIC DNA]</scope>
    <source>
        <strain evidence="10">Drom800</strain>
        <tissue evidence="10">Blood</tissue>
    </source>
</reference>
<keyword evidence="5 8" id="KW-1133">Transmembrane helix</keyword>
<feature type="transmembrane region" description="Helical" evidence="8">
    <location>
        <begin position="61"/>
        <end position="88"/>
    </location>
</feature>
<evidence type="ECO:0000256" key="3">
    <source>
        <dbReference type="ARBA" id="ARBA00022692"/>
    </source>
</evidence>
<keyword evidence="6 8" id="KW-0472">Membrane</keyword>
<feature type="transmembrane region" description="Helical" evidence="8">
    <location>
        <begin position="140"/>
        <end position="164"/>
    </location>
</feature>
<dbReference type="SUPFAM" id="SSF81321">
    <property type="entry name" value="Family A G protein-coupled receptor-like"/>
    <property type="match status" value="1"/>
</dbReference>
<accession>A0A5N4DN27</accession>
<evidence type="ECO:0000256" key="4">
    <source>
        <dbReference type="ARBA" id="ARBA00022725"/>
    </source>
</evidence>
<dbReference type="AlphaFoldDB" id="A0A5N4DN27"/>
<gene>
    <name evidence="10" type="ORF">Cadr_000015099</name>
</gene>
<proteinExistence type="predicted"/>
<protein>
    <submittedName>
        <fullName evidence="10">Olfactory receptor 51E1</fullName>
    </submittedName>
</protein>
<keyword evidence="2" id="KW-0716">Sensory transduction</keyword>
<evidence type="ECO:0000256" key="6">
    <source>
        <dbReference type="ARBA" id="ARBA00023136"/>
    </source>
</evidence>
<dbReference type="GO" id="GO:0005886">
    <property type="term" value="C:plasma membrane"/>
    <property type="evidence" value="ECO:0007669"/>
    <property type="project" value="TreeGrafter"/>
</dbReference>
<keyword evidence="7" id="KW-0807">Transducer</keyword>
<feature type="transmembrane region" description="Helical" evidence="8">
    <location>
        <begin position="103"/>
        <end position="128"/>
    </location>
</feature>
<keyword evidence="4" id="KW-0552">Olfaction</keyword>
<evidence type="ECO:0000256" key="5">
    <source>
        <dbReference type="ARBA" id="ARBA00022989"/>
    </source>
</evidence>
<dbReference type="GO" id="GO:0007186">
    <property type="term" value="P:G protein-coupled receptor signaling pathway"/>
    <property type="evidence" value="ECO:0007669"/>
    <property type="project" value="InterPro"/>
</dbReference>
<keyword evidence="11" id="KW-1185">Reference proteome</keyword>
<evidence type="ECO:0000256" key="2">
    <source>
        <dbReference type="ARBA" id="ARBA00022606"/>
    </source>
</evidence>
<dbReference type="PANTHER" id="PTHR26450:SF1">
    <property type="entry name" value="OLFACTORY RECEPTOR FAMILY 51 SUBFAMILY AB MEMBER 3"/>
    <property type="match status" value="1"/>
</dbReference>
<comment type="subcellular location">
    <subcellularLocation>
        <location evidence="1">Membrane</location>
        <topology evidence="1">Multi-pass membrane protein</topology>
    </subcellularLocation>
</comment>
<keyword evidence="10" id="KW-0675">Receptor</keyword>
<dbReference type="PANTHER" id="PTHR26450">
    <property type="entry name" value="OLFACTORY RECEPTOR 56B1-RELATED"/>
    <property type="match status" value="1"/>
</dbReference>
<evidence type="ECO:0000256" key="8">
    <source>
        <dbReference type="SAM" id="Phobius"/>
    </source>
</evidence>
<feature type="transmembrane region" description="Helical" evidence="8">
    <location>
        <begin position="24"/>
        <end position="49"/>
    </location>
</feature>
<evidence type="ECO:0000256" key="1">
    <source>
        <dbReference type="ARBA" id="ARBA00004141"/>
    </source>
</evidence>
<evidence type="ECO:0000313" key="10">
    <source>
        <dbReference type="EMBL" id="KAB1272485.1"/>
    </source>
</evidence>
<dbReference type="PRINTS" id="PR00245">
    <property type="entry name" value="OLFACTORYR"/>
</dbReference>
<keyword evidence="3 8" id="KW-0812">Transmembrane</keyword>
<dbReference type="EMBL" id="JWIN03000010">
    <property type="protein sequence ID" value="KAB1272485.1"/>
    <property type="molecule type" value="Genomic_DNA"/>
</dbReference>
<dbReference type="Pfam" id="PF13853">
    <property type="entry name" value="7tm_4"/>
    <property type="match status" value="1"/>
</dbReference>
<evidence type="ECO:0000313" key="11">
    <source>
        <dbReference type="Proteomes" id="UP000299084"/>
    </source>
</evidence>